<feature type="compositionally biased region" description="Basic and acidic residues" evidence="2">
    <location>
        <begin position="46"/>
        <end position="62"/>
    </location>
</feature>
<feature type="chain" id="PRO_5046208809" evidence="3">
    <location>
        <begin position="18"/>
        <end position="1236"/>
    </location>
</feature>
<dbReference type="EMBL" id="CP071090">
    <property type="protein sequence ID" value="QSQ26869.1"/>
    <property type="molecule type" value="Genomic_DNA"/>
</dbReference>
<feature type="coiled-coil region" evidence="1">
    <location>
        <begin position="1040"/>
        <end position="1067"/>
    </location>
</feature>
<feature type="region of interest" description="Disordered" evidence="2">
    <location>
        <begin position="1173"/>
        <end position="1236"/>
    </location>
</feature>
<accession>A0ABX7P8P6</accession>
<evidence type="ECO:0000313" key="4">
    <source>
        <dbReference type="EMBL" id="QSQ26869.1"/>
    </source>
</evidence>
<organism evidence="4 5">
    <name type="scientific">Pyxidicoccus parkwayensis</name>
    <dbReference type="NCBI Taxonomy" id="2813578"/>
    <lineage>
        <taxon>Bacteria</taxon>
        <taxon>Pseudomonadati</taxon>
        <taxon>Myxococcota</taxon>
        <taxon>Myxococcia</taxon>
        <taxon>Myxococcales</taxon>
        <taxon>Cystobacterineae</taxon>
        <taxon>Myxococcaceae</taxon>
        <taxon>Pyxidicoccus</taxon>
    </lineage>
</organism>
<keyword evidence="5" id="KW-1185">Reference proteome</keyword>
<dbReference type="RefSeq" id="WP_206728411.1">
    <property type="nucleotide sequence ID" value="NZ_CP071090.1"/>
</dbReference>
<feature type="compositionally biased region" description="Basic and acidic residues" evidence="2">
    <location>
        <begin position="868"/>
        <end position="877"/>
    </location>
</feature>
<dbReference type="Pfam" id="PF13174">
    <property type="entry name" value="TPR_6"/>
    <property type="match status" value="1"/>
</dbReference>
<feature type="signal peptide" evidence="3">
    <location>
        <begin position="1"/>
        <end position="17"/>
    </location>
</feature>
<gene>
    <name evidence="4" type="ORF">JY651_18985</name>
</gene>
<feature type="compositionally biased region" description="Low complexity" evidence="2">
    <location>
        <begin position="1186"/>
        <end position="1230"/>
    </location>
</feature>
<keyword evidence="3" id="KW-0732">Signal</keyword>
<feature type="region of interest" description="Disordered" evidence="2">
    <location>
        <begin position="841"/>
        <end position="877"/>
    </location>
</feature>
<evidence type="ECO:0000256" key="3">
    <source>
        <dbReference type="SAM" id="SignalP"/>
    </source>
</evidence>
<dbReference type="Proteomes" id="UP000662747">
    <property type="component" value="Chromosome"/>
</dbReference>
<keyword evidence="1" id="KW-0175">Coiled coil</keyword>
<feature type="region of interest" description="Disordered" evidence="2">
    <location>
        <begin position="19"/>
        <end position="101"/>
    </location>
</feature>
<evidence type="ECO:0000256" key="1">
    <source>
        <dbReference type="SAM" id="Coils"/>
    </source>
</evidence>
<protein>
    <submittedName>
        <fullName evidence="4">Tetratricopeptide repeat protein</fullName>
    </submittedName>
</protein>
<feature type="compositionally biased region" description="Low complexity" evidence="2">
    <location>
        <begin position="35"/>
        <end position="45"/>
    </location>
</feature>
<feature type="compositionally biased region" description="Basic and acidic residues" evidence="2">
    <location>
        <begin position="841"/>
        <end position="861"/>
    </location>
</feature>
<sequence>MKVVLRFGALAVGVALATGGVGEAAEPPARKAVKKPASASASKTPGAREKTSKTSEKGKAEPSKAQPSKAEPSKTEQAKAPPPGVAPEDVRKGPARVKPATAKFADIPRIADSKKDALADKKRDEAIEALKRLVSKLHDDNMQKAEMLSRLSELYWEKSQYLYRLEMDRFLAAEKQYDAAVARGEKAAEPQQDHKESERYRAETMAIYEDILKAWPQYPRRDEILFSMGYNLYELGRKDAAVARYEELIKDFPKSEFVPDAYIQLGNHYFENNKLIPAKQNYEKARDTGVPKIYAYAIYKLSWCDYNTGDYDAGLKKLHEVVDYSAKKEELGDLRTEALNDLTVFYVQMDQPKEAIAYFKAKAPAKRQGRLIAKTAAGLVDAGHFDSAILTYRTLVDDEPMGANAPEYQQAIVRAFEGLRQRQQVRKEMKRMVDLYSPGGDWWKANEKQATVLRNAFNVTEEAMRVMVTEYHQEAQKTRQVETYRLARDIYKQYVEAFASSSNPDFVADSAFNIRFFYAEILWALEEWQAAAAEYDAVVAFKIPDRDTAREVSNESYRKSAAYNAILAYDKLVKIERGQLAKSDLKDGQKVDEKKDKGDVAKQRIVKRDAKEREEESLTKFEERLVNACDTFVKLYPDTQDEIDLRYQAAVILYDRSHFVDAARRFGEIIDKYPEERRSRDAADLTMYVLESREEWLELSTLSRKFLANKRLSKPGTDFAARVARVVEGSHYKWVDEVVYKKEKNPKKAAEEFLKFVAEFPKSDNADRALTYVMVIAQEAGEIDKGIEAGERFLKEYPRSNFELKARYSLAGLYEKVAEYRKAATMAESFIAAHDAAVKAQESESKKAKDKSKAVAKKDDTPGAAEDAESKKSQRAAERKALVEEAGAWVADAQFNAGVWWEGAGEPQKAVAAYSAYVSRFKDRKDVPQVAYAIANVWEKEKKWSEAGKAFGSFAETYGRDSRASAPQLYLARYHELLAYQQLKNVREQERVQAELVRAWSRLPEATRKDVAVLNAYGHARFLALEPAWKRYTDIKFSRVSTIRRDLAAKQREIQRLEKEYLAVLATGSGDWGIAALTRIGLAYADFAKNIMDSPDPQGLDEDQIAMYRGELENLALPLEDKSTEALEKALDKAYELGVYSQWTLAAQDQVNKFRPGSYAQVRPVEYRASDSMASADLAREPDGTAEASAAPAAAPSEPGAPAQPADKAPAADPAQQAPSTQTAPAPTASLGEVLP</sequence>
<reference evidence="4 5" key="1">
    <citation type="submission" date="2021-02" db="EMBL/GenBank/DDBJ databases">
        <title>De Novo genome assembly of isolated myxobacteria.</title>
        <authorList>
            <person name="Stevens D.C."/>
        </authorList>
    </citation>
    <scope>NUCLEOTIDE SEQUENCE [LARGE SCALE GENOMIC DNA]</scope>
    <source>
        <strain evidence="5">SCPEA02</strain>
    </source>
</reference>
<dbReference type="Gene3D" id="1.25.40.10">
    <property type="entry name" value="Tetratricopeptide repeat domain"/>
    <property type="match status" value="6"/>
</dbReference>
<proteinExistence type="predicted"/>
<dbReference type="InterPro" id="IPR011990">
    <property type="entry name" value="TPR-like_helical_dom_sf"/>
</dbReference>
<evidence type="ECO:0000256" key="2">
    <source>
        <dbReference type="SAM" id="MobiDB-lite"/>
    </source>
</evidence>
<dbReference type="InterPro" id="IPR019734">
    <property type="entry name" value="TPR_rpt"/>
</dbReference>
<name>A0ABX7P8P6_9BACT</name>
<evidence type="ECO:0000313" key="5">
    <source>
        <dbReference type="Proteomes" id="UP000662747"/>
    </source>
</evidence>
<dbReference type="SUPFAM" id="SSF48452">
    <property type="entry name" value="TPR-like"/>
    <property type="match status" value="2"/>
</dbReference>